<organism evidence="3 4">
    <name type="scientific">Desulfosporosinus hippei DSM 8344</name>
    <dbReference type="NCBI Taxonomy" id="1121419"/>
    <lineage>
        <taxon>Bacteria</taxon>
        <taxon>Bacillati</taxon>
        <taxon>Bacillota</taxon>
        <taxon>Clostridia</taxon>
        <taxon>Eubacteriales</taxon>
        <taxon>Desulfitobacteriaceae</taxon>
        <taxon>Desulfosporosinus</taxon>
    </lineage>
</organism>
<dbReference type="OrthoDB" id="1798328at2"/>
<sequence>MIKERYFGLLGMTIEKEIILGSLLFFLFSVLDGALTLWGLRLGVIEEVNPLMKWLIYKNSIVFMVFKLSIPVMLAFVLWKIRNRSRKFVACSMGLVLMVYSIVMVFHVYWITGVSPRLH</sequence>
<evidence type="ECO:0000256" key="1">
    <source>
        <dbReference type="SAM" id="Phobius"/>
    </source>
</evidence>
<feature type="transmembrane region" description="Helical" evidence="1">
    <location>
        <begin position="20"/>
        <end position="40"/>
    </location>
</feature>
<feature type="transmembrane region" description="Helical" evidence="1">
    <location>
        <begin position="60"/>
        <end position="81"/>
    </location>
</feature>
<dbReference type="STRING" id="1121419.SAMN05443529_11351"/>
<dbReference type="InterPro" id="IPR043717">
    <property type="entry name" value="DUF5658"/>
</dbReference>
<feature type="domain" description="DUF5658" evidence="2">
    <location>
        <begin position="24"/>
        <end position="112"/>
    </location>
</feature>
<evidence type="ECO:0000313" key="4">
    <source>
        <dbReference type="Proteomes" id="UP000198656"/>
    </source>
</evidence>
<keyword evidence="1" id="KW-0472">Membrane</keyword>
<reference evidence="4" key="1">
    <citation type="submission" date="2016-10" db="EMBL/GenBank/DDBJ databases">
        <authorList>
            <person name="Varghese N."/>
            <person name="Submissions S."/>
        </authorList>
    </citation>
    <scope>NUCLEOTIDE SEQUENCE [LARGE SCALE GENOMIC DNA]</scope>
    <source>
        <strain evidence="4">DSM 8344</strain>
    </source>
</reference>
<keyword evidence="1" id="KW-1133">Transmembrane helix</keyword>
<evidence type="ECO:0000259" key="2">
    <source>
        <dbReference type="Pfam" id="PF18902"/>
    </source>
</evidence>
<dbReference type="EMBL" id="FNCP01000013">
    <property type="protein sequence ID" value="SDH42716.1"/>
    <property type="molecule type" value="Genomic_DNA"/>
</dbReference>
<keyword evidence="1" id="KW-0812">Transmembrane</keyword>
<dbReference type="AlphaFoldDB" id="A0A1G8CB28"/>
<gene>
    <name evidence="3" type="ORF">SAMN05443529_11351</name>
</gene>
<proteinExistence type="predicted"/>
<dbReference type="Proteomes" id="UP000198656">
    <property type="component" value="Unassembled WGS sequence"/>
</dbReference>
<keyword evidence="4" id="KW-1185">Reference proteome</keyword>
<evidence type="ECO:0000313" key="3">
    <source>
        <dbReference type="EMBL" id="SDH42716.1"/>
    </source>
</evidence>
<dbReference type="Pfam" id="PF18902">
    <property type="entry name" value="DUF5658"/>
    <property type="match status" value="1"/>
</dbReference>
<accession>A0A1G8CB28</accession>
<protein>
    <recommendedName>
        <fullName evidence="2">DUF5658 domain-containing protein</fullName>
    </recommendedName>
</protein>
<feature type="transmembrane region" description="Helical" evidence="1">
    <location>
        <begin position="88"/>
        <end position="111"/>
    </location>
</feature>
<name>A0A1G8CB28_9FIRM</name>